<reference evidence="2 3" key="1">
    <citation type="submission" date="2014-11" db="EMBL/GenBank/DDBJ databases">
        <title>Genetic blueprint of the zoonotic pathogen Toxocara canis.</title>
        <authorList>
            <person name="Zhu X.-Q."/>
            <person name="Korhonen P.K."/>
            <person name="Cai H."/>
            <person name="Young N.D."/>
            <person name="Nejsum P."/>
            <person name="von Samson-Himmelstjerna G."/>
            <person name="Boag P.R."/>
            <person name="Tan P."/>
            <person name="Li Q."/>
            <person name="Min J."/>
            <person name="Yang Y."/>
            <person name="Wang X."/>
            <person name="Fang X."/>
            <person name="Hall R.S."/>
            <person name="Hofmann A."/>
            <person name="Sternberg P.W."/>
            <person name="Jex A.R."/>
            <person name="Gasser R.B."/>
        </authorList>
    </citation>
    <scope>NUCLEOTIDE SEQUENCE [LARGE SCALE GENOMIC DNA]</scope>
    <source>
        <strain evidence="2">PN_DK_2014</strain>
    </source>
</reference>
<evidence type="ECO:0000313" key="3">
    <source>
        <dbReference type="Proteomes" id="UP000031036"/>
    </source>
</evidence>
<evidence type="ECO:0000256" key="1">
    <source>
        <dbReference type="SAM" id="SignalP"/>
    </source>
</evidence>
<feature type="chain" id="PRO_5002077969" description="ZP domain-containing protein" evidence="1">
    <location>
        <begin position="25"/>
        <end position="242"/>
    </location>
</feature>
<gene>
    <name evidence="2" type="ORF">Tcan_04797</name>
</gene>
<dbReference type="Proteomes" id="UP000031036">
    <property type="component" value="Unassembled WGS sequence"/>
</dbReference>
<organism evidence="2 3">
    <name type="scientific">Toxocara canis</name>
    <name type="common">Canine roundworm</name>
    <dbReference type="NCBI Taxonomy" id="6265"/>
    <lineage>
        <taxon>Eukaryota</taxon>
        <taxon>Metazoa</taxon>
        <taxon>Ecdysozoa</taxon>
        <taxon>Nematoda</taxon>
        <taxon>Chromadorea</taxon>
        <taxon>Rhabditida</taxon>
        <taxon>Spirurina</taxon>
        <taxon>Ascaridomorpha</taxon>
        <taxon>Ascaridoidea</taxon>
        <taxon>Toxocaridae</taxon>
        <taxon>Toxocara</taxon>
    </lineage>
</organism>
<protein>
    <recommendedName>
        <fullName evidence="4">ZP domain-containing protein</fullName>
    </recommendedName>
</protein>
<comment type="caution">
    <text evidence="2">The sequence shown here is derived from an EMBL/GenBank/DDBJ whole genome shotgun (WGS) entry which is preliminary data.</text>
</comment>
<proteinExistence type="predicted"/>
<evidence type="ECO:0000313" key="2">
    <source>
        <dbReference type="EMBL" id="KHN89017.1"/>
    </source>
</evidence>
<accession>A0A0B2W625</accession>
<evidence type="ECO:0008006" key="4">
    <source>
        <dbReference type="Google" id="ProtNLM"/>
    </source>
</evidence>
<keyword evidence="3" id="KW-1185">Reference proteome</keyword>
<name>A0A0B2W625_TOXCA</name>
<feature type="signal peptide" evidence="1">
    <location>
        <begin position="1"/>
        <end position="24"/>
    </location>
</feature>
<dbReference type="EMBL" id="JPKZ01000094">
    <property type="protein sequence ID" value="KHN89017.1"/>
    <property type="molecule type" value="Genomic_DNA"/>
</dbReference>
<dbReference type="AlphaFoldDB" id="A0A0B2W625"/>
<sequence length="242" mass="27307">MGVATRALWMLTAWCMLVIWPTQADDPVRGGHELVPVNGSRVGFLPTNNASVYYEFMIPVGDESPNSLLSRCRRRATGADEVDVRNDDEVSEILFKFIEVKPGLMKGKTEVLCKVCVVADHLSTNLLDLMITDEIDGFDTYSPPRAFRAPMDMPCSFQDNRDHIYLEGTELKMCKTVQDSRSFNQVGDESPNSLLSRCRRRATGADEVDVRNDDEVSEILFKFIEVKPGLMKGKTFVIRLYL</sequence>
<keyword evidence="1" id="KW-0732">Signal</keyword>